<dbReference type="EMBL" id="JAUOEM010000001">
    <property type="protein sequence ID" value="MDO5985939.1"/>
    <property type="molecule type" value="Genomic_DNA"/>
</dbReference>
<gene>
    <name evidence="2" type="ORF">Q4Q39_00860</name>
</gene>
<organism evidence="2 3">
    <name type="scientific">Flavivirga amylovorans</name>
    <dbReference type="NCBI Taxonomy" id="870486"/>
    <lineage>
        <taxon>Bacteria</taxon>
        <taxon>Pseudomonadati</taxon>
        <taxon>Bacteroidota</taxon>
        <taxon>Flavobacteriia</taxon>
        <taxon>Flavobacteriales</taxon>
        <taxon>Flavobacteriaceae</taxon>
        <taxon>Flavivirga</taxon>
    </lineage>
</organism>
<feature type="domain" description="N-acetyltransferase" evidence="1">
    <location>
        <begin position="13"/>
        <end position="174"/>
    </location>
</feature>
<dbReference type="InterPro" id="IPR000182">
    <property type="entry name" value="GNAT_dom"/>
</dbReference>
<keyword evidence="3" id="KW-1185">Reference proteome</keyword>
<dbReference type="Proteomes" id="UP001176891">
    <property type="component" value="Unassembled WGS sequence"/>
</dbReference>
<dbReference type="PROSITE" id="PS51186">
    <property type="entry name" value="GNAT"/>
    <property type="match status" value="1"/>
</dbReference>
<dbReference type="Pfam" id="PF13302">
    <property type="entry name" value="Acetyltransf_3"/>
    <property type="match status" value="1"/>
</dbReference>
<evidence type="ECO:0000259" key="1">
    <source>
        <dbReference type="PROSITE" id="PS51186"/>
    </source>
</evidence>
<dbReference type="RefSeq" id="WP_303280483.1">
    <property type="nucleotide sequence ID" value="NZ_BAABCZ010000016.1"/>
</dbReference>
<dbReference type="SUPFAM" id="SSF55729">
    <property type="entry name" value="Acyl-CoA N-acyltransferases (Nat)"/>
    <property type="match status" value="1"/>
</dbReference>
<protein>
    <submittedName>
        <fullName evidence="2">GNAT family N-acetyltransferase</fullName>
    </submittedName>
</protein>
<evidence type="ECO:0000313" key="2">
    <source>
        <dbReference type="EMBL" id="MDO5985939.1"/>
    </source>
</evidence>
<proteinExistence type="predicted"/>
<name>A0ABT8WW90_9FLAO</name>
<comment type="caution">
    <text evidence="2">The sequence shown here is derived from an EMBL/GenBank/DDBJ whole genome shotgun (WGS) entry which is preliminary data.</text>
</comment>
<dbReference type="InterPro" id="IPR051531">
    <property type="entry name" value="N-acetyltransferase"/>
</dbReference>
<sequence length="184" mass="21658">MKYLLKNQETERILFRKIRASDFNDWLKFHKSPKTSLHWISELESPEIECEKWYKKQFFRYENNLGGMNALIEKESGKLIGHCGLLIQSVDKISELEIAYSLLPEFWNKGFATESAKKCRDYAFENNLSNSIISIISLSNKPSERVAIKNGMKVSKMTEYNENKVNIYRIEKTEWNKIKPMYAV</sequence>
<evidence type="ECO:0000313" key="3">
    <source>
        <dbReference type="Proteomes" id="UP001176891"/>
    </source>
</evidence>
<reference evidence="2" key="1">
    <citation type="submission" date="2023-07" db="EMBL/GenBank/DDBJ databases">
        <title>Two novel species in the genus Flavivirga.</title>
        <authorList>
            <person name="Kwon K."/>
        </authorList>
    </citation>
    <scope>NUCLEOTIDE SEQUENCE</scope>
    <source>
        <strain evidence="2">KACC 14157</strain>
    </source>
</reference>
<dbReference type="PANTHER" id="PTHR43792">
    <property type="entry name" value="GNAT FAMILY, PUTATIVE (AFU_ORTHOLOGUE AFUA_3G00765)-RELATED-RELATED"/>
    <property type="match status" value="1"/>
</dbReference>
<accession>A0ABT8WW90</accession>
<dbReference type="PANTHER" id="PTHR43792:SF1">
    <property type="entry name" value="N-ACETYLTRANSFERASE DOMAIN-CONTAINING PROTEIN"/>
    <property type="match status" value="1"/>
</dbReference>
<dbReference type="InterPro" id="IPR016181">
    <property type="entry name" value="Acyl_CoA_acyltransferase"/>
</dbReference>
<dbReference type="Gene3D" id="3.40.630.30">
    <property type="match status" value="1"/>
</dbReference>